<dbReference type="Gene3D" id="3.10.350.10">
    <property type="entry name" value="LysM domain"/>
    <property type="match status" value="1"/>
</dbReference>
<dbReference type="PROSITE" id="PS00732">
    <property type="entry name" value="RIBOSOMAL_S16"/>
    <property type="match status" value="1"/>
</dbReference>
<dbReference type="InterPro" id="IPR020592">
    <property type="entry name" value="Ribosomal_bS16_CS"/>
</dbReference>
<feature type="domain" description="LysM" evidence="2">
    <location>
        <begin position="67"/>
        <end position="116"/>
    </location>
</feature>
<evidence type="ECO:0000256" key="1">
    <source>
        <dbReference type="SAM" id="Phobius"/>
    </source>
</evidence>
<dbReference type="SUPFAM" id="SSF54106">
    <property type="entry name" value="LysM domain"/>
    <property type="match status" value="1"/>
</dbReference>
<evidence type="ECO:0000313" key="3">
    <source>
        <dbReference type="EMBL" id="MDN4595759.1"/>
    </source>
</evidence>
<dbReference type="InterPro" id="IPR018392">
    <property type="entry name" value="LysM"/>
</dbReference>
<proteinExistence type="predicted"/>
<gene>
    <name evidence="3" type="ORF">P5G59_01265</name>
</gene>
<dbReference type="Proteomes" id="UP001174210">
    <property type="component" value="Unassembled WGS sequence"/>
</dbReference>
<organism evidence="3 4">
    <name type="scientific">Leifsonia virtsii</name>
    <dbReference type="NCBI Taxonomy" id="3035915"/>
    <lineage>
        <taxon>Bacteria</taxon>
        <taxon>Bacillati</taxon>
        <taxon>Actinomycetota</taxon>
        <taxon>Actinomycetes</taxon>
        <taxon>Micrococcales</taxon>
        <taxon>Microbacteriaceae</taxon>
        <taxon>Leifsonia</taxon>
    </lineage>
</organism>
<reference evidence="3" key="1">
    <citation type="submission" date="2023-03" db="EMBL/GenBank/DDBJ databases">
        <title>MT1 and MT2 Draft Genomes of Novel Species.</title>
        <authorList>
            <person name="Venkateswaran K."/>
        </authorList>
    </citation>
    <scope>NUCLEOTIDE SEQUENCE</scope>
    <source>
        <strain evidence="3">F6_8S_P_1A</strain>
    </source>
</reference>
<sequence>MSESVPTTLRAVPPLPEGARVRLRLTRRGRAVLSALVALPLVIGALVFALNGGGALASGEQTHVSFQYVTVESGDSLWSVAERVAPNADPRDVIADIVSLNGLESAVVSPGQQLAVPSKYAH</sequence>
<dbReference type="InterPro" id="IPR036779">
    <property type="entry name" value="LysM_dom_sf"/>
</dbReference>
<evidence type="ECO:0000313" key="4">
    <source>
        <dbReference type="Proteomes" id="UP001174210"/>
    </source>
</evidence>
<accession>A0ABT8ISI2</accession>
<protein>
    <submittedName>
        <fullName evidence="3">LysM peptidoglycan-binding domain-containing protein</fullName>
    </submittedName>
</protein>
<keyword evidence="1" id="KW-0472">Membrane</keyword>
<evidence type="ECO:0000259" key="2">
    <source>
        <dbReference type="PROSITE" id="PS51782"/>
    </source>
</evidence>
<dbReference type="CDD" id="cd00118">
    <property type="entry name" value="LysM"/>
    <property type="match status" value="1"/>
</dbReference>
<name>A0ABT8ISI2_9MICO</name>
<dbReference type="Pfam" id="PF01476">
    <property type="entry name" value="LysM"/>
    <property type="match status" value="1"/>
</dbReference>
<keyword evidence="1" id="KW-0812">Transmembrane</keyword>
<dbReference type="SMART" id="SM00257">
    <property type="entry name" value="LysM"/>
    <property type="match status" value="1"/>
</dbReference>
<keyword evidence="4" id="KW-1185">Reference proteome</keyword>
<dbReference type="EMBL" id="JAROCB010000001">
    <property type="protein sequence ID" value="MDN4595759.1"/>
    <property type="molecule type" value="Genomic_DNA"/>
</dbReference>
<dbReference type="PROSITE" id="PS51782">
    <property type="entry name" value="LYSM"/>
    <property type="match status" value="1"/>
</dbReference>
<comment type="caution">
    <text evidence="3">The sequence shown here is derived from an EMBL/GenBank/DDBJ whole genome shotgun (WGS) entry which is preliminary data.</text>
</comment>
<feature type="transmembrane region" description="Helical" evidence="1">
    <location>
        <begin position="31"/>
        <end position="50"/>
    </location>
</feature>
<keyword evidence="1" id="KW-1133">Transmembrane helix</keyword>